<keyword evidence="3" id="KW-1185">Reference proteome</keyword>
<protein>
    <submittedName>
        <fullName evidence="2">Transcriptional regulator</fullName>
    </submittedName>
</protein>
<dbReference type="CDD" id="cd20301">
    <property type="entry name" value="cupin_ChrR"/>
    <property type="match status" value="1"/>
</dbReference>
<proteinExistence type="predicted"/>
<dbReference type="InterPro" id="IPR025979">
    <property type="entry name" value="ChrR-like_cupin_dom"/>
</dbReference>
<dbReference type="InterPro" id="IPR041916">
    <property type="entry name" value="Anti_sigma_zinc_sf"/>
</dbReference>
<gene>
    <name evidence="2" type="ORF">FVF75_15485</name>
</gene>
<feature type="domain" description="ChrR-like cupin" evidence="1">
    <location>
        <begin position="106"/>
        <end position="192"/>
    </location>
</feature>
<organism evidence="2 3">
    <name type="scientific">Maritimibacter fusiformis</name>
    <dbReference type="NCBI Taxonomy" id="2603819"/>
    <lineage>
        <taxon>Bacteria</taxon>
        <taxon>Pseudomonadati</taxon>
        <taxon>Pseudomonadota</taxon>
        <taxon>Alphaproteobacteria</taxon>
        <taxon>Rhodobacterales</taxon>
        <taxon>Roseobacteraceae</taxon>
        <taxon>Maritimibacter</taxon>
    </lineage>
</organism>
<sequence length="213" mass="22150">MSANISHHIPPEIMAAYAAGSLPHAFSLVVATHVSMCEDCRAELAAQETVGGVVLETLDSAEVSAGLKADVLSMLDDPVPPEPAPAKRSGVYPGPVMEALKGKPPRWKALGGGVKQCVLTGEGGSVSRLLWIPPGKPVPDHGHNGLELTLVLQGGFSDETGHFEVGDVEVATDDLDHVPTADPGAPCICLAATDAPLKFNSFLPRLLQPLFGI</sequence>
<dbReference type="Gene3D" id="1.10.10.1320">
    <property type="entry name" value="Anti-sigma factor, zinc-finger domain"/>
    <property type="match status" value="1"/>
</dbReference>
<reference evidence="2 3" key="1">
    <citation type="submission" date="2019-08" db="EMBL/GenBank/DDBJ databases">
        <title>Identification of a novel species of the genus Boseongicola.</title>
        <authorList>
            <person name="Zhang X.-Q."/>
        </authorList>
    </citation>
    <scope>NUCLEOTIDE SEQUENCE [LARGE SCALE GENOMIC DNA]</scope>
    <source>
        <strain evidence="2 3">HY14</strain>
    </source>
</reference>
<evidence type="ECO:0000313" key="3">
    <source>
        <dbReference type="Proteomes" id="UP000322080"/>
    </source>
</evidence>
<dbReference type="NCBIfam" id="TIGR02451">
    <property type="entry name" value="anti_sig_ChrR"/>
    <property type="match status" value="1"/>
</dbReference>
<dbReference type="InterPro" id="IPR014710">
    <property type="entry name" value="RmlC-like_jellyroll"/>
</dbReference>
<evidence type="ECO:0000259" key="1">
    <source>
        <dbReference type="Pfam" id="PF12973"/>
    </source>
</evidence>
<dbReference type="Proteomes" id="UP000322080">
    <property type="component" value="Unassembled WGS sequence"/>
</dbReference>
<dbReference type="Pfam" id="PF12973">
    <property type="entry name" value="Cupin_7"/>
    <property type="match status" value="1"/>
</dbReference>
<dbReference type="AlphaFoldDB" id="A0A5D0R976"/>
<dbReference type="Gene3D" id="2.60.120.10">
    <property type="entry name" value="Jelly Rolls"/>
    <property type="match status" value="1"/>
</dbReference>
<accession>A0A5D0R976</accession>
<evidence type="ECO:0000313" key="2">
    <source>
        <dbReference type="EMBL" id="TYB77659.1"/>
    </source>
</evidence>
<dbReference type="RefSeq" id="WP_148379638.1">
    <property type="nucleotide sequence ID" value="NZ_VSIY01000015.1"/>
</dbReference>
<dbReference type="SUPFAM" id="SSF51182">
    <property type="entry name" value="RmlC-like cupins"/>
    <property type="match status" value="1"/>
</dbReference>
<comment type="caution">
    <text evidence="2">The sequence shown here is derived from an EMBL/GenBank/DDBJ whole genome shotgun (WGS) entry which is preliminary data.</text>
</comment>
<dbReference type="InterPro" id="IPR012807">
    <property type="entry name" value="Anti-sigma_ChrR"/>
</dbReference>
<dbReference type="EMBL" id="VSIY01000015">
    <property type="protein sequence ID" value="TYB77659.1"/>
    <property type="molecule type" value="Genomic_DNA"/>
</dbReference>
<dbReference type="InterPro" id="IPR011051">
    <property type="entry name" value="RmlC_Cupin_sf"/>
</dbReference>
<name>A0A5D0R976_9RHOB</name>